<feature type="transmembrane region" description="Helical" evidence="10">
    <location>
        <begin position="129"/>
        <end position="151"/>
    </location>
</feature>
<feature type="transmembrane region" description="Helical" evidence="10">
    <location>
        <begin position="101"/>
        <end position="123"/>
    </location>
</feature>
<dbReference type="InterPro" id="IPR001917">
    <property type="entry name" value="Aminotrans_II_pyridoxalP_BS"/>
</dbReference>
<dbReference type="InterPro" id="IPR036291">
    <property type="entry name" value="NAD(P)-bd_dom_sf"/>
</dbReference>
<feature type="transmembrane region" description="Helical" evidence="10">
    <location>
        <begin position="280"/>
        <end position="300"/>
    </location>
</feature>
<feature type="transmembrane region" description="Helical" evidence="10">
    <location>
        <begin position="74"/>
        <end position="92"/>
    </location>
</feature>
<evidence type="ECO:0000256" key="6">
    <source>
        <dbReference type="ARBA" id="ARBA00022958"/>
    </source>
</evidence>
<dbReference type="SUPFAM" id="SSF51735">
    <property type="entry name" value="NAD(P)-binding Rossmann-fold domains"/>
    <property type="match status" value="1"/>
</dbReference>
<keyword evidence="7 10" id="KW-1133">Transmembrane helix</keyword>
<evidence type="ECO:0000256" key="2">
    <source>
        <dbReference type="ARBA" id="ARBA00022448"/>
    </source>
</evidence>
<feature type="transmembrane region" description="Helical" evidence="10">
    <location>
        <begin position="312"/>
        <end position="334"/>
    </location>
</feature>
<dbReference type="Pfam" id="PF00999">
    <property type="entry name" value="Na_H_Exchanger"/>
    <property type="match status" value="1"/>
</dbReference>
<comment type="subcellular location">
    <subcellularLocation>
        <location evidence="1">Endomembrane system</location>
        <topology evidence="1">Multi-pass membrane protein</topology>
    </subcellularLocation>
</comment>
<feature type="transmembrane region" description="Helical" evidence="10">
    <location>
        <begin position="204"/>
        <end position="223"/>
    </location>
</feature>
<dbReference type="GO" id="GO:0012505">
    <property type="term" value="C:endomembrane system"/>
    <property type="evidence" value="ECO:0007669"/>
    <property type="project" value="UniProtKB-SubCell"/>
</dbReference>
<evidence type="ECO:0000256" key="3">
    <source>
        <dbReference type="ARBA" id="ARBA00022449"/>
    </source>
</evidence>
<evidence type="ECO:0000313" key="12">
    <source>
        <dbReference type="EMBL" id="QGM96266.1"/>
    </source>
</evidence>
<dbReference type="PANTHER" id="PTHR46157:SF4">
    <property type="entry name" value="K(+) EFFLUX ANTIPORTER 3, CHLOROPLASTIC"/>
    <property type="match status" value="1"/>
</dbReference>
<name>A0A6B8M1X8_9HYPH</name>
<keyword evidence="8" id="KW-0406">Ion transport</keyword>
<feature type="transmembrane region" description="Helical" evidence="10">
    <location>
        <begin position="13"/>
        <end position="30"/>
    </location>
</feature>
<dbReference type="InterPro" id="IPR038770">
    <property type="entry name" value="Na+/solute_symporter_sf"/>
</dbReference>
<keyword evidence="3" id="KW-0050">Antiport</keyword>
<feature type="transmembrane region" description="Helical" evidence="10">
    <location>
        <begin position="163"/>
        <end position="184"/>
    </location>
</feature>
<gene>
    <name evidence="12" type="ORF">F7D14_01385</name>
</gene>
<feature type="transmembrane region" description="Helical" evidence="10">
    <location>
        <begin position="235"/>
        <end position="268"/>
    </location>
</feature>
<keyword evidence="5 10" id="KW-0812">Transmembrane</keyword>
<keyword evidence="13" id="KW-1185">Reference proteome</keyword>
<dbReference type="KEGG" id="mpar:F7D14_01385"/>
<dbReference type="InterPro" id="IPR003148">
    <property type="entry name" value="RCK_N"/>
</dbReference>
<dbReference type="GO" id="GO:0005886">
    <property type="term" value="C:plasma membrane"/>
    <property type="evidence" value="ECO:0007669"/>
    <property type="project" value="TreeGrafter"/>
</dbReference>
<keyword evidence="6" id="KW-0630">Potassium</keyword>
<feature type="transmembrane region" description="Helical" evidence="10">
    <location>
        <begin position="354"/>
        <end position="379"/>
    </location>
</feature>
<proteinExistence type="predicted"/>
<dbReference type="Pfam" id="PF02254">
    <property type="entry name" value="TrkA_N"/>
    <property type="match status" value="1"/>
</dbReference>
<evidence type="ECO:0000256" key="7">
    <source>
        <dbReference type="ARBA" id="ARBA00022989"/>
    </source>
</evidence>
<feature type="transmembrane region" description="Helical" evidence="10">
    <location>
        <begin position="35"/>
        <end position="54"/>
    </location>
</feature>
<evidence type="ECO:0000256" key="8">
    <source>
        <dbReference type="ARBA" id="ARBA00023065"/>
    </source>
</evidence>
<dbReference type="GO" id="GO:0016740">
    <property type="term" value="F:transferase activity"/>
    <property type="evidence" value="ECO:0007669"/>
    <property type="project" value="InterPro"/>
</dbReference>
<reference evidence="12 13" key="1">
    <citation type="submission" date="2019-09" db="EMBL/GenBank/DDBJ databases">
        <title>Isolation and complete genome sequencing of Methylocystis species.</title>
        <authorList>
            <person name="Rumah B.L."/>
            <person name="Stead C.E."/>
            <person name="Stevens B.C."/>
            <person name="Minton N.P."/>
            <person name="Grosse-Honebrink A."/>
            <person name="Zhang Y."/>
        </authorList>
    </citation>
    <scope>NUCLEOTIDE SEQUENCE [LARGE SCALE GENOMIC DNA]</scope>
    <source>
        <strain evidence="12 13">BRCS2</strain>
    </source>
</reference>
<dbReference type="PANTHER" id="PTHR46157">
    <property type="entry name" value="K(+) EFFLUX ANTIPORTER 3, CHLOROPLASTIC"/>
    <property type="match status" value="1"/>
</dbReference>
<evidence type="ECO:0000259" key="11">
    <source>
        <dbReference type="PROSITE" id="PS51201"/>
    </source>
</evidence>
<evidence type="ECO:0000256" key="5">
    <source>
        <dbReference type="ARBA" id="ARBA00022692"/>
    </source>
</evidence>
<dbReference type="AlphaFoldDB" id="A0A6B8M1X8"/>
<evidence type="ECO:0000256" key="4">
    <source>
        <dbReference type="ARBA" id="ARBA00022538"/>
    </source>
</evidence>
<evidence type="ECO:0000256" key="9">
    <source>
        <dbReference type="ARBA" id="ARBA00023136"/>
    </source>
</evidence>
<organism evidence="12 13">
    <name type="scientific">Methylocystis parvus</name>
    <dbReference type="NCBI Taxonomy" id="134"/>
    <lineage>
        <taxon>Bacteria</taxon>
        <taxon>Pseudomonadati</taxon>
        <taxon>Pseudomonadota</taxon>
        <taxon>Alphaproteobacteria</taxon>
        <taxon>Hyphomicrobiales</taxon>
        <taxon>Methylocystaceae</taxon>
        <taxon>Methylocystis</taxon>
    </lineage>
</organism>
<dbReference type="Proteomes" id="UP000422569">
    <property type="component" value="Chromosome"/>
</dbReference>
<dbReference type="GO" id="GO:0006813">
    <property type="term" value="P:potassium ion transport"/>
    <property type="evidence" value="ECO:0007669"/>
    <property type="project" value="UniProtKB-KW"/>
</dbReference>
<dbReference type="Gene3D" id="1.20.1530.20">
    <property type="match status" value="1"/>
</dbReference>
<dbReference type="FunFam" id="3.40.50.720:FF:000036">
    <property type="entry name" value="Glutathione-regulated potassium-efflux system protein KefB"/>
    <property type="match status" value="1"/>
</dbReference>
<dbReference type="PROSITE" id="PS51201">
    <property type="entry name" value="RCK_N"/>
    <property type="match status" value="1"/>
</dbReference>
<protein>
    <submittedName>
        <fullName evidence="12">Potassium transporter TrkA</fullName>
    </submittedName>
</protein>
<keyword evidence="4" id="KW-0633">Potassium transport</keyword>
<accession>A0A6B8M1X8</accession>
<feature type="domain" description="RCK N-terminal" evidence="11">
    <location>
        <begin position="419"/>
        <end position="536"/>
    </location>
</feature>
<dbReference type="InterPro" id="IPR006153">
    <property type="entry name" value="Cation/H_exchanger_TM"/>
</dbReference>
<evidence type="ECO:0000313" key="13">
    <source>
        <dbReference type="Proteomes" id="UP000422569"/>
    </source>
</evidence>
<dbReference type="PROSITE" id="PS00599">
    <property type="entry name" value="AA_TRANSFER_CLASS_2"/>
    <property type="match status" value="1"/>
</dbReference>
<dbReference type="EMBL" id="CP044331">
    <property type="protein sequence ID" value="QGM96266.1"/>
    <property type="molecule type" value="Genomic_DNA"/>
</dbReference>
<dbReference type="Gene3D" id="3.40.50.720">
    <property type="entry name" value="NAD(P)-binding Rossmann-like Domain"/>
    <property type="match status" value="1"/>
</dbReference>
<evidence type="ECO:0000256" key="10">
    <source>
        <dbReference type="SAM" id="Phobius"/>
    </source>
</evidence>
<keyword evidence="9 10" id="KW-0472">Membrane</keyword>
<dbReference type="GO" id="GO:1902600">
    <property type="term" value="P:proton transmembrane transport"/>
    <property type="evidence" value="ECO:0007669"/>
    <property type="project" value="InterPro"/>
</dbReference>
<evidence type="ECO:0000256" key="1">
    <source>
        <dbReference type="ARBA" id="ARBA00004127"/>
    </source>
</evidence>
<keyword evidence="2" id="KW-0813">Transport</keyword>
<dbReference type="GO" id="GO:0015297">
    <property type="term" value="F:antiporter activity"/>
    <property type="evidence" value="ECO:0007669"/>
    <property type="project" value="UniProtKB-KW"/>
</dbReference>
<sequence>MAVSINFPVYSDALVVLGTAGVVVPMVRYFGLNPVLGYLGAGMLLGPLGLGSFIERLPFLYWITVVDPENMRGIAELGVVFLLFFIGLELSFARLMSMRRLVFGLGGLQFLLTTAALSLIIAATGYTASISLILGAFLALSSTAIVLEILAARGELTSGTGRACFGVLLAQDLAVIPILMFESILGANGAGPLPLTVAKALGDAGAAIAGIVIVGRVVLRPLFRLVGALQSHELLIAAVLFVIIGTGVLAAAAGLSMALGAFVAGLLLAETEYRKALEAIVEPFKGLLLGLFFFTVGMGIDLREIVRDPLAILALVCGLIALKASITAALARAFGQPWRVALQTGLLLGPGSEFAFVADGLAVSLGLIDADLAGFILVVTSLSMALIPPLAHAGDWFASIIDPQSPPHPAPPPPPDGQKRRAIIVGYGRVGKVVTSLFDEHQIPYVGTEIDPELVTQARRSRRDVYYGDARHPAFLKACGLMDASALIVTIGAQATVDAILEGVRQLRPDMLIVARAKDTEHARHLYKIGVTDAVPETVEASLQLAEAALVGLGVPTGKVLASIHEKRDCFRAELREAAEKNISATPTL</sequence>